<feature type="compositionally biased region" description="Basic and acidic residues" evidence="1">
    <location>
        <begin position="43"/>
        <end position="67"/>
    </location>
</feature>
<evidence type="ECO:0000313" key="2">
    <source>
        <dbReference type="EMBL" id="CDW71991.1"/>
    </source>
</evidence>
<feature type="compositionally biased region" description="Basic and acidic residues" evidence="1">
    <location>
        <begin position="171"/>
        <end position="206"/>
    </location>
</feature>
<feature type="region of interest" description="Disordered" evidence="1">
    <location>
        <begin position="1"/>
        <end position="206"/>
    </location>
</feature>
<feature type="compositionally biased region" description="Basic and acidic residues" evidence="1">
    <location>
        <begin position="86"/>
        <end position="100"/>
    </location>
</feature>
<evidence type="ECO:0000256" key="1">
    <source>
        <dbReference type="SAM" id="MobiDB-lite"/>
    </source>
</evidence>
<reference evidence="2 3" key="1">
    <citation type="submission" date="2014-06" db="EMBL/GenBank/DDBJ databases">
        <authorList>
            <person name="Swart Estienne"/>
        </authorList>
    </citation>
    <scope>NUCLEOTIDE SEQUENCE [LARGE SCALE GENOMIC DNA]</scope>
    <source>
        <strain evidence="2 3">130c</strain>
    </source>
</reference>
<protein>
    <submittedName>
        <fullName evidence="2">Uncharacterized protein</fullName>
    </submittedName>
</protein>
<name>A0A077ZU52_STYLE</name>
<gene>
    <name evidence="2" type="primary">Contig2874.g3079</name>
    <name evidence="2" type="ORF">STYLEM_942</name>
</gene>
<feature type="compositionally biased region" description="Basic and acidic residues" evidence="1">
    <location>
        <begin position="132"/>
        <end position="141"/>
    </location>
</feature>
<dbReference type="InParanoid" id="A0A077ZU52"/>
<dbReference type="AlphaFoldDB" id="A0A077ZU52"/>
<feature type="compositionally biased region" description="Basic residues" evidence="1">
    <location>
        <begin position="154"/>
        <end position="170"/>
    </location>
</feature>
<feature type="compositionally biased region" description="Basic and acidic residues" evidence="1">
    <location>
        <begin position="1"/>
        <end position="24"/>
    </location>
</feature>
<keyword evidence="3" id="KW-1185">Reference proteome</keyword>
<dbReference type="EMBL" id="CCKQ01000896">
    <property type="protein sequence ID" value="CDW71991.1"/>
    <property type="molecule type" value="Genomic_DNA"/>
</dbReference>
<accession>A0A077ZU52</accession>
<sequence length="654" mass="77469">MSIFDRRRSQNQERKRSSSKDSLDQIKIVKNHKESTNSSKTKQKQERKITEEEKKSTQSASKQDKKQVSSSPLNKSESSSARQRKTYREYIEDHFDELFKKKAPFKKKKSSAAKKSGKDRNSHHSSHKYSHRNRDDTYDKDHHHKSNHASSISHRSKKISGRRDQHHKSKQSKETHNKKQVSQRDEKSQKDRKQEKSFKEKQREQDLLNNTKAQKIIEEMKNQSAQDKEMIDLDSSPAVQKIQQHENFEVKYQEKIKSIPKILRSWPQDPKKDGFSLNSNEYIPNLEVFDFAQVDLINRVVSMCQGWSALITENDVTMLGPDFRTFTTYDSSNIISVQECSERNEKQGKQHLVAFIQPKIIEVFKCKGYRYNYMTQHYKIFIDTFWINLVQVFNNKFEFAFVSQLQQQKIQIFNWKDFKIPHQKVYMLEMSERSGQLKDNAIADLKYSDKMLIAMTQRNYFYFYLKIDKQSFDVELQYKIRITNFQAENVRMNIQDIRILYQKVIIILNTNDSYLYQFKIIYDEDGNAKKVQYINKLLYSIYELHEEEGQISQYNDGSLDLTRQMQKVCLSDEVTDLNPKRFIIDSYLSLIVIYDSTDIYITSFEAFGKGIINKYNVGYAQCKSNMITLLRDTDKMRLLFGHEGGMILNWNILL</sequence>
<feature type="compositionally biased region" description="Basic residues" evidence="1">
    <location>
        <begin position="101"/>
        <end position="115"/>
    </location>
</feature>
<dbReference type="Proteomes" id="UP000039865">
    <property type="component" value="Unassembled WGS sequence"/>
</dbReference>
<feature type="compositionally biased region" description="Low complexity" evidence="1">
    <location>
        <begin position="69"/>
        <end position="80"/>
    </location>
</feature>
<evidence type="ECO:0000313" key="3">
    <source>
        <dbReference type="Proteomes" id="UP000039865"/>
    </source>
</evidence>
<proteinExistence type="predicted"/>
<organism evidence="2 3">
    <name type="scientific">Stylonychia lemnae</name>
    <name type="common">Ciliate</name>
    <dbReference type="NCBI Taxonomy" id="5949"/>
    <lineage>
        <taxon>Eukaryota</taxon>
        <taxon>Sar</taxon>
        <taxon>Alveolata</taxon>
        <taxon>Ciliophora</taxon>
        <taxon>Intramacronucleata</taxon>
        <taxon>Spirotrichea</taxon>
        <taxon>Stichotrichia</taxon>
        <taxon>Sporadotrichida</taxon>
        <taxon>Oxytrichidae</taxon>
        <taxon>Stylonychinae</taxon>
        <taxon>Stylonychia</taxon>
    </lineage>
</organism>